<accession>A0A378KWB5</accession>
<reference evidence="2 4" key="2">
    <citation type="submission" date="2018-06" db="EMBL/GenBank/DDBJ databases">
        <authorList>
            <consortium name="Pathogen Informatics"/>
            <person name="Doyle S."/>
        </authorList>
    </citation>
    <scope>NUCLEOTIDE SEQUENCE [LARGE SCALE GENOMIC DNA]</scope>
    <source>
        <strain evidence="2 4">NCTC12376</strain>
    </source>
</reference>
<gene>
    <name evidence="1" type="ORF">Lqua_2475</name>
    <name evidence="2" type="ORF">NCTC12376_02680</name>
</gene>
<dbReference type="EMBL" id="LNYR01000034">
    <property type="protein sequence ID" value="KTD46372.1"/>
    <property type="molecule type" value="Genomic_DNA"/>
</dbReference>
<evidence type="ECO:0000313" key="2">
    <source>
        <dbReference type="EMBL" id="STY18855.1"/>
    </source>
</evidence>
<organism evidence="2 4">
    <name type="scientific">Legionella quateirensis</name>
    <dbReference type="NCBI Taxonomy" id="45072"/>
    <lineage>
        <taxon>Bacteria</taxon>
        <taxon>Pseudomonadati</taxon>
        <taxon>Pseudomonadota</taxon>
        <taxon>Gammaproteobacteria</taxon>
        <taxon>Legionellales</taxon>
        <taxon>Legionellaceae</taxon>
        <taxon>Legionella</taxon>
    </lineage>
</organism>
<dbReference type="Proteomes" id="UP000054639">
    <property type="component" value="Unassembled WGS sequence"/>
</dbReference>
<reference evidence="1 3" key="1">
    <citation type="submission" date="2015-11" db="EMBL/GenBank/DDBJ databases">
        <title>Genomic analysis of 38 Legionella species identifies large and diverse effector repertoires.</title>
        <authorList>
            <person name="Burstein D."/>
            <person name="Amaro F."/>
            <person name="Zusman T."/>
            <person name="Lifshitz Z."/>
            <person name="Cohen O."/>
            <person name="Gilbert J.A."/>
            <person name="Pupko T."/>
            <person name="Shuman H.A."/>
            <person name="Segal G."/>
        </authorList>
    </citation>
    <scope>NUCLEOTIDE SEQUENCE [LARGE SCALE GENOMIC DNA]</scope>
    <source>
        <strain evidence="1 3">ATCC 49507</strain>
    </source>
</reference>
<dbReference type="EMBL" id="UGOW01000001">
    <property type="protein sequence ID" value="STY18855.1"/>
    <property type="molecule type" value="Genomic_DNA"/>
</dbReference>
<dbReference type="Proteomes" id="UP000254230">
    <property type="component" value="Unassembled WGS sequence"/>
</dbReference>
<keyword evidence="3" id="KW-1185">Reference proteome</keyword>
<protein>
    <submittedName>
        <fullName evidence="2">Uncharacterized protein</fullName>
    </submittedName>
</protein>
<sequence length="447" mass="51458">MIIDIQLLYGCLGMNKISRVSWDEVKHQVNQVNESIYHVIEEIKPGNKIPFFIARYKFGEHFGIKNHAYLPTSSGQIEKIDSKHTDNELFNSLGYGKNSLPLGLILDKFCEWHFFGEDNRIFPDCVQGPGAIFNMQVIFDEDQTVDNNVLSVSSGALSSFLLPNIGCKRKHARIQKYFNVNAPAPKSPYEHYLVFKDILKDKNTIDNWYSEILYFSEQFINEVKHNDKWLKLKLYFSESLRKKLTQNTYDASCNDLFLSAKSINRFRPTPFIMDTAKYIFNICMGSGVGVKPAIDEQYFPVKTIQKIYSECYDLEYTPTVMVPSALNSQSDSVYYPLQCPFAKINTFKTNQSNSAYSELEMLKNVLLSYQSEFTADNSSAFGSPLYYVSKQTEFSFYHYKSSSNKGIIGSEELENTDNRFAFSYCNDKPQFASDAKLFRGCVRLRKQ</sequence>
<evidence type="ECO:0000313" key="1">
    <source>
        <dbReference type="EMBL" id="KTD46372.1"/>
    </source>
</evidence>
<name>A0A378KWB5_9GAMM</name>
<dbReference type="AlphaFoldDB" id="A0A378KWB5"/>
<evidence type="ECO:0000313" key="3">
    <source>
        <dbReference type="Proteomes" id="UP000054639"/>
    </source>
</evidence>
<proteinExistence type="predicted"/>
<evidence type="ECO:0000313" key="4">
    <source>
        <dbReference type="Proteomes" id="UP000254230"/>
    </source>
</evidence>